<feature type="region of interest" description="Disordered" evidence="1">
    <location>
        <begin position="886"/>
        <end position="918"/>
    </location>
</feature>
<evidence type="ECO:0000256" key="1">
    <source>
        <dbReference type="SAM" id="MobiDB-lite"/>
    </source>
</evidence>
<evidence type="ECO:0000313" key="4">
    <source>
        <dbReference type="Proteomes" id="UP000193664"/>
    </source>
</evidence>
<feature type="compositionally biased region" description="Low complexity" evidence="1">
    <location>
        <begin position="1779"/>
        <end position="1806"/>
    </location>
</feature>
<feature type="region of interest" description="Disordered" evidence="1">
    <location>
        <begin position="1778"/>
        <end position="1912"/>
    </location>
</feature>
<proteinExistence type="predicted"/>
<sequence length="1912" mass="199500">MELNATITLAAADLTSRDGDSNVCSHGLDCLPILRWSNTIGGLTSRVDDVSMFNPRSWFEAVPANITGIFLSVGNNLWAAAATIERMADGSSAMTDTFGKMANRFTGAVWNSLSDWRILSVAIILVVGVSLWRYIHNGTVQAFGQRMVALVLGLAMFSTVGIASANNPETPATLTPYWMVNTTSKYIGDVAGSASDALVQGFDSGGTFLAHDYSKNATGDLLSCRNYLHQLHLENSTHMKSNGHANDTVLTAMNTMWEETALRIYARTQYGPGVNADQVFCRVPEYRAGATADDMALITKYAISNAYDDKQPAGHFSADGDMMAYIPNLWEGAIGTKADQKVANEDVGLDRWVTMWDVCGFGKQRNSLYIRSGWAFVNSVEGDNRGIDSSGNPASDTTDLLTQCRASLTASLTKSKNGEYNKADDKLRPSVMMAGAAEDMDAANKACSNMTGSILSGAATGGFIGAAWGAAKKAASCLTTNSKAEDHFTTFAALANKFNLSSSENWRTLATLHNNTTDETVINSAIRTLSYQQGKVTASELGASVVFALSSIVNLLIWGVGFGLIKTLTLALACLVAAGGLWLGLLFYALSPDKGKRAVVNAAKRVGGMCAAGSVLGLAASTGCLFVTAAMAGLGLINGQGSTTGNTTLFAVASAVLPFVYLWAIRYICVNVWRIGDPFSGEGLFRMIGGQAIMGGLKTLGGAALGGAAGAIGAAMGGGGVKDMLGAAAHGAGLDRSHGALGRAVGTAMAAKDHTEMRNAMLGRNKDNRPGSDADKAALDKDGKPLDGEGSKEAEKAAGGNEAKDGRVQAEETVRDRFRKELEAKGLKGEELEKALDERMASDEGRKAVADHLRDKHAEDAVRDRFRKELEAKGLKGGKLEKALDAAMDSDEGRKAVDDLKYGSRPSDDERTQAERAVRDRFRKELEAKGLKGDRLESALDGRMRSTEGMEAVSALADKLHDEAGITDAERDAARRAVFGKRSRELQKAGFKGGDLKRELDKYMDSDEAKAAVDDLARFNHEQRVYGDDIRRAEDAKRARLRESLAAQGLSGRRLDDQVEAMMASDPVRMEIMRNAHAAHASSALASMGFGTPTPTEADHIAAYKPDAAELAQAQKRIRERVTNEERARLSRTMDADSPDFQSTLEANVDSIMRANGTGKEIGDLASEIHHDNYMAAMDRRVAALGPDARAVLDRRMAAERERIMAGHPDQSIAEARARARGNVLTESGMASIQAAGERHALAGMASSLNGNANDMIAAASRLGVTATQAQMDDASDMVRQRFTEQAAAQGLSGTLLDSRVDSMMASDMGRAAVRAQALSMNPQVAAQAADARARAVDQATVSLMRTGAYADTADARAAAIAQNRLTAQYVSQGLSGDELNAKVASMMADPTVKARMKADADVLRADPRRTARFDGMLAEANATLRGRFETARMSGSGNLGAAKAAVMGSRSVRTAGAVASAVGATAGAVARTAAAHPVVMAAATAALAPIDLPVTAMAATAALASHTLASPNGHVRKAVGFAKPIARKAVAAAREDMTPLNDGDAMLAVAVPATAGPMADMPTMIPMPAAAPDGRPPAFVPPSDRPMPAADPATRDGARVIDEAYGPGTAAVMDDEGLASPDTAVRLNRGQAVLPQPRSGYTDEAAGYNAAHGAGDSVYPPAPRGGLEMRKVPAPAPAEALAAVSSTPAVKAAVEAYAQTTGMDAATAVHFDKHPADSLRSMGISVADDREAARVASALGRLGVTGGGDAVADAAQAIHDAGAADAEAALGIIRGAMPRSTPARPAPTVTAPQAPRRAASSSAPAAMPPHPVETPLAPQSPASAAGATPSAPRSGSASRGRHDGASYAKARSDAARRGGDGSERPAMASADKATAMRADMDAAATPKTAHDGPSRPAGGESAPHEGPAADR</sequence>
<dbReference type="Proteomes" id="UP000193664">
    <property type="component" value="Unassembled WGS sequence"/>
</dbReference>
<protein>
    <submittedName>
        <fullName evidence="3">Uncharacterized protein</fullName>
    </submittedName>
</protein>
<feature type="transmembrane region" description="Helical" evidence="2">
    <location>
        <begin position="611"/>
        <end position="637"/>
    </location>
</feature>
<feature type="compositionally biased region" description="Basic and acidic residues" evidence="1">
    <location>
        <begin position="1841"/>
        <end position="1864"/>
    </location>
</feature>
<feature type="compositionally biased region" description="Basic and acidic residues" evidence="1">
    <location>
        <begin position="891"/>
        <end position="918"/>
    </location>
</feature>
<name>A0A1X2ZGQ3_BIFAD</name>
<gene>
    <name evidence="3" type="ORF">AD0028_1547</name>
</gene>
<evidence type="ECO:0000313" key="3">
    <source>
        <dbReference type="EMBL" id="OSG93582.1"/>
    </source>
</evidence>
<accession>A0A1X2ZGQ3</accession>
<feature type="compositionally biased region" description="Basic and acidic residues" evidence="1">
    <location>
        <begin position="764"/>
        <end position="812"/>
    </location>
</feature>
<feature type="transmembrane region" description="Helical" evidence="2">
    <location>
        <begin position="568"/>
        <end position="591"/>
    </location>
</feature>
<keyword evidence="2" id="KW-1133">Transmembrane helix</keyword>
<feature type="transmembrane region" description="Helical" evidence="2">
    <location>
        <begin position="147"/>
        <end position="165"/>
    </location>
</feature>
<dbReference type="RefSeq" id="WP_085408567.1">
    <property type="nucleotide sequence ID" value="NZ_LNKF01000007.1"/>
</dbReference>
<dbReference type="EMBL" id="LNKF01000007">
    <property type="protein sequence ID" value="OSG93582.1"/>
    <property type="molecule type" value="Genomic_DNA"/>
</dbReference>
<keyword evidence="2" id="KW-0472">Membrane</keyword>
<feature type="transmembrane region" description="Helical" evidence="2">
    <location>
        <begin position="541"/>
        <end position="561"/>
    </location>
</feature>
<feature type="region of interest" description="Disordered" evidence="1">
    <location>
        <begin position="838"/>
        <end position="859"/>
    </location>
</feature>
<feature type="transmembrane region" description="Helical" evidence="2">
    <location>
        <begin position="116"/>
        <end position="135"/>
    </location>
</feature>
<reference evidence="3 4" key="1">
    <citation type="journal article" date="2016" name="Sci. Rep.">
        <title>Evaluation of genetic diversity among strains of the human gut commensal Bifidobacterium adolescentis.</title>
        <authorList>
            <person name="Duranti S."/>
            <person name="Milani C."/>
            <person name="Lugli G.A."/>
            <person name="Mancabelli L."/>
            <person name="Turroni F."/>
            <person name="Ferrario C."/>
            <person name="Mangifesta M."/>
            <person name="Viappiani A."/>
            <person name="Sanchez B."/>
            <person name="Margolles A."/>
            <person name="van Sinderen D."/>
            <person name="Ventura M."/>
        </authorList>
    </citation>
    <scope>NUCLEOTIDE SEQUENCE [LARGE SCALE GENOMIC DNA]</scope>
    <source>
        <strain evidence="3 4">AD2-8</strain>
    </source>
</reference>
<feature type="region of interest" description="Disordered" evidence="1">
    <location>
        <begin position="762"/>
        <end position="812"/>
    </location>
</feature>
<feature type="compositionally biased region" description="Low complexity" evidence="1">
    <location>
        <begin position="1821"/>
        <end position="1839"/>
    </location>
</feature>
<organism evidence="3 4">
    <name type="scientific">Bifidobacterium adolescentis</name>
    <dbReference type="NCBI Taxonomy" id="1680"/>
    <lineage>
        <taxon>Bacteria</taxon>
        <taxon>Bacillati</taxon>
        <taxon>Actinomycetota</taxon>
        <taxon>Actinomycetes</taxon>
        <taxon>Bifidobacteriales</taxon>
        <taxon>Bifidobacteriaceae</taxon>
        <taxon>Bifidobacterium</taxon>
    </lineage>
</organism>
<feature type="compositionally biased region" description="Low complexity" evidence="1">
    <location>
        <begin position="1871"/>
        <end position="1886"/>
    </location>
</feature>
<evidence type="ECO:0000256" key="2">
    <source>
        <dbReference type="SAM" id="Phobius"/>
    </source>
</evidence>
<comment type="caution">
    <text evidence="3">The sequence shown here is derived from an EMBL/GenBank/DDBJ whole genome shotgun (WGS) entry which is preliminary data.</text>
</comment>
<keyword evidence="2" id="KW-0812">Transmembrane</keyword>
<feature type="transmembrane region" description="Helical" evidence="2">
    <location>
        <begin position="649"/>
        <end position="668"/>
    </location>
</feature>